<reference evidence="2 3" key="1">
    <citation type="submission" date="2024-04" db="EMBL/GenBank/DDBJ databases">
        <title>Novel species of the genus Ideonella isolated from streams.</title>
        <authorList>
            <person name="Lu H."/>
        </authorList>
    </citation>
    <scope>NUCLEOTIDE SEQUENCE [LARGE SCALE GENOMIC DNA]</scope>
    <source>
        <strain evidence="2 3">DXS22W</strain>
    </source>
</reference>
<accession>A0ABU9CLP2</accession>
<evidence type="ECO:0000313" key="2">
    <source>
        <dbReference type="EMBL" id="MEK8052739.1"/>
    </source>
</evidence>
<dbReference type="Gene3D" id="1.20.1270.370">
    <property type="match status" value="1"/>
</dbReference>
<dbReference type="InterPro" id="IPR010327">
    <property type="entry name" value="FldB/FldC_alpha/beta"/>
</dbReference>
<comment type="similarity">
    <text evidence="1">Belongs to the FldB/FldC dehydratase alpha/beta subunit family.</text>
</comment>
<name>A0ABU9CLP2_9BURK</name>
<proteinExistence type="inferred from homology"/>
<dbReference type="EMBL" id="JBBUTH010000010">
    <property type="protein sequence ID" value="MEK8052739.1"/>
    <property type="molecule type" value="Genomic_DNA"/>
</dbReference>
<dbReference type="PANTHER" id="PTHR30548">
    <property type="entry name" value="2-HYDROXYGLUTARYL-COA DEHYDRATASE, D-COMPONENT-RELATED"/>
    <property type="match status" value="1"/>
</dbReference>
<gene>
    <name evidence="2" type="ORF">AACH10_20985</name>
</gene>
<dbReference type="PANTHER" id="PTHR30548:SF1">
    <property type="entry name" value="DEHYDRATASE SUBUNIT MJ0007-RELATED"/>
    <property type="match status" value="1"/>
</dbReference>
<dbReference type="Proteomes" id="UP001365405">
    <property type="component" value="Unassembled WGS sequence"/>
</dbReference>
<keyword evidence="3" id="KW-1185">Reference proteome</keyword>
<comment type="caution">
    <text evidence="2">The sequence shown here is derived from an EMBL/GenBank/DDBJ whole genome shotgun (WGS) entry which is preliminary data.</text>
</comment>
<dbReference type="RefSeq" id="WP_341412463.1">
    <property type="nucleotide sequence ID" value="NZ_JBBUTH010000010.1"/>
</dbReference>
<organism evidence="2 3">
    <name type="scientific">Pseudaquabacterium inlustre</name>
    <dbReference type="NCBI Taxonomy" id="2984192"/>
    <lineage>
        <taxon>Bacteria</taxon>
        <taxon>Pseudomonadati</taxon>
        <taxon>Pseudomonadota</taxon>
        <taxon>Betaproteobacteria</taxon>
        <taxon>Burkholderiales</taxon>
        <taxon>Sphaerotilaceae</taxon>
        <taxon>Pseudaquabacterium</taxon>
    </lineage>
</organism>
<dbReference type="Gene3D" id="3.40.50.11890">
    <property type="match status" value="1"/>
</dbReference>
<evidence type="ECO:0000313" key="3">
    <source>
        <dbReference type="Proteomes" id="UP001365405"/>
    </source>
</evidence>
<dbReference type="Pfam" id="PF06050">
    <property type="entry name" value="HGD-D"/>
    <property type="match status" value="1"/>
</dbReference>
<dbReference type="Gene3D" id="3.40.50.11900">
    <property type="match status" value="1"/>
</dbReference>
<sequence>MSSESMKALPMAADPASLMPLQRAYQDRDAAIQRARQALPGQPLVGVVGNTVPLELIDACGATPLRVAPNAGATPWADRVIEEVSDPDVRRIVEAYASGALNDLALLVVPRSTESQHKLYLSLREMWRTGMVTRGPEIWLYDIPHTQRPSSHAYGVRRTEALRDRLGEITGRRADESDLACAIALRNAQRRALQRLQNLRLQGRVSGLAAQWATGAQQFMPLQAGLEALQTWLDSVADGPAPAASGPRLLVTGVPLDHALLHALVDDLGACIVAENDEWGSRAADTLIPEREDLAPLTAIFEHVWRDVPCVRRHPAEPRPDWLDRQLAPAGQPAVIDGVLFHLPPPDDIHGWQFPADRDRVAAAGLPWLSLRADVRLHPDTLRAQLQAWLSTQPLRRA</sequence>
<evidence type="ECO:0000256" key="1">
    <source>
        <dbReference type="ARBA" id="ARBA00005806"/>
    </source>
</evidence>
<protein>
    <submittedName>
        <fullName evidence="2">2-hydroxyacyl-CoA dehydratase family protein</fullName>
    </submittedName>
</protein>